<dbReference type="STRING" id="451379.A0A0N5AAZ7"/>
<dbReference type="PANTHER" id="PTHR24002:SF4">
    <property type="entry name" value="MFS DOMAIN-CONTAINING PROTEIN"/>
    <property type="match status" value="1"/>
</dbReference>
<feature type="transmembrane region" description="Helical" evidence="2">
    <location>
        <begin position="36"/>
        <end position="54"/>
    </location>
</feature>
<name>A0A0N5AAZ7_9BILA</name>
<organism evidence="4 5">
    <name type="scientific">Syphacia muris</name>
    <dbReference type="NCBI Taxonomy" id="451379"/>
    <lineage>
        <taxon>Eukaryota</taxon>
        <taxon>Metazoa</taxon>
        <taxon>Ecdysozoa</taxon>
        <taxon>Nematoda</taxon>
        <taxon>Chromadorea</taxon>
        <taxon>Rhabditida</taxon>
        <taxon>Spirurina</taxon>
        <taxon>Oxyuridomorpha</taxon>
        <taxon>Oxyuroidea</taxon>
        <taxon>Oxyuridae</taxon>
        <taxon>Syphacia</taxon>
    </lineage>
</organism>
<dbReference type="Gene3D" id="1.20.1250.20">
    <property type="entry name" value="MFS general substrate transporter like domains"/>
    <property type="match status" value="1"/>
</dbReference>
<keyword evidence="2" id="KW-1133">Transmembrane helix</keyword>
<dbReference type="PANTHER" id="PTHR24002">
    <property type="entry name" value="SOLUTE CARRIER FAMILY 22 MEMBER 18"/>
    <property type="match status" value="1"/>
</dbReference>
<feature type="transmembrane region" description="Helical" evidence="2">
    <location>
        <begin position="327"/>
        <end position="346"/>
    </location>
</feature>
<protein>
    <submittedName>
        <fullName evidence="5">MFS domain-containing protein</fullName>
    </submittedName>
</protein>
<dbReference type="SUPFAM" id="SSF103473">
    <property type="entry name" value="MFS general substrate transporter"/>
    <property type="match status" value="1"/>
</dbReference>
<evidence type="ECO:0000313" key="5">
    <source>
        <dbReference type="WBParaSite" id="SMUV_0000132301-mRNA-1"/>
    </source>
</evidence>
<dbReference type="GO" id="GO:0022857">
    <property type="term" value="F:transmembrane transporter activity"/>
    <property type="evidence" value="ECO:0007669"/>
    <property type="project" value="InterPro"/>
</dbReference>
<dbReference type="InterPro" id="IPR036259">
    <property type="entry name" value="MFS_trans_sf"/>
</dbReference>
<dbReference type="GO" id="GO:0016020">
    <property type="term" value="C:membrane"/>
    <property type="evidence" value="ECO:0007669"/>
    <property type="project" value="UniProtKB-SubCell"/>
</dbReference>
<keyword evidence="2" id="KW-0812">Transmembrane</keyword>
<feature type="transmembrane region" description="Helical" evidence="2">
    <location>
        <begin position="6"/>
        <end position="24"/>
    </location>
</feature>
<dbReference type="PROSITE" id="PS50850">
    <property type="entry name" value="MFS"/>
    <property type="match status" value="1"/>
</dbReference>
<dbReference type="WBParaSite" id="SMUV_0000132301-mRNA-1">
    <property type="protein sequence ID" value="SMUV_0000132301-mRNA-1"/>
    <property type="gene ID" value="SMUV_0000132301"/>
</dbReference>
<reference evidence="5" key="1">
    <citation type="submission" date="2017-02" db="UniProtKB">
        <authorList>
            <consortium name="WormBaseParasite"/>
        </authorList>
    </citation>
    <scope>IDENTIFICATION</scope>
</reference>
<feature type="transmembrane region" description="Helical" evidence="2">
    <location>
        <begin position="242"/>
        <end position="269"/>
    </location>
</feature>
<feature type="transmembrane region" description="Helical" evidence="2">
    <location>
        <begin position="212"/>
        <end position="230"/>
    </location>
</feature>
<dbReference type="InterPro" id="IPR011701">
    <property type="entry name" value="MFS"/>
</dbReference>
<evidence type="ECO:0000259" key="3">
    <source>
        <dbReference type="PROSITE" id="PS50850"/>
    </source>
</evidence>
<keyword evidence="4" id="KW-1185">Reference proteome</keyword>
<evidence type="ECO:0000256" key="1">
    <source>
        <dbReference type="ARBA" id="ARBA00004141"/>
    </source>
</evidence>
<dbReference type="Pfam" id="PF07690">
    <property type="entry name" value="MFS_1"/>
    <property type="match status" value="2"/>
</dbReference>
<feature type="transmembrane region" description="Helical" evidence="2">
    <location>
        <begin position="92"/>
        <end position="111"/>
    </location>
</feature>
<evidence type="ECO:0000256" key="2">
    <source>
        <dbReference type="SAM" id="Phobius"/>
    </source>
</evidence>
<proteinExistence type="predicted"/>
<dbReference type="InterPro" id="IPR020846">
    <property type="entry name" value="MFS_dom"/>
</dbReference>
<feature type="transmembrane region" description="Helical" evidence="2">
    <location>
        <begin position="123"/>
        <end position="143"/>
    </location>
</feature>
<dbReference type="GO" id="GO:0005635">
    <property type="term" value="C:nuclear envelope"/>
    <property type="evidence" value="ECO:0007669"/>
    <property type="project" value="TreeGrafter"/>
</dbReference>
<accession>A0A0N5AAZ7</accession>
<evidence type="ECO:0000313" key="4">
    <source>
        <dbReference type="Proteomes" id="UP000046393"/>
    </source>
</evidence>
<sequence length="364" mass="40345">MTIVDIGYIQSFGSLCNAIGALAVGELADIMGAKSMFLFSALITSIYYSLLGFAKCWYSFFFLQILRIGYQLDATAEMYLATVTTERERTIALMRLTVPQAFAMFFGPMMASQLAVYTTLRTSQVICGIVMMLTLVPIVYKMLPETHSIPKLVTAKLRPQDYYPMIKKNIALREGLILRGLLIAAYVCYELISRNFLLRSFMQGPNDSAKVLIVMGASLLIVQFIILPALQKHYTPKTVLQCALTALVFSYLATNFVSNLGHFLIVIAVHTAAYAVAYAESCTQITSAVDIADVGKATGLASTAQWIAHFIVPIYTSHIVQSWHYTYAFYTSAIISVITLTYVTLFTKHSNARMRSLLPQIGIA</sequence>
<keyword evidence="2" id="KW-0472">Membrane</keyword>
<dbReference type="AlphaFoldDB" id="A0A0N5AAZ7"/>
<dbReference type="Proteomes" id="UP000046393">
    <property type="component" value="Unplaced"/>
</dbReference>
<feature type="transmembrane region" description="Helical" evidence="2">
    <location>
        <begin position="176"/>
        <end position="192"/>
    </location>
</feature>
<comment type="subcellular location">
    <subcellularLocation>
        <location evidence="1">Membrane</location>
        <topology evidence="1">Multi-pass membrane protein</topology>
    </subcellularLocation>
</comment>
<feature type="domain" description="Major facilitator superfamily (MFS) profile" evidence="3">
    <location>
        <begin position="1"/>
        <end position="351"/>
    </location>
</feature>